<dbReference type="InterPro" id="IPR022038">
    <property type="entry name" value="Ig-like_bact"/>
</dbReference>
<protein>
    <submittedName>
        <fullName evidence="5">Bacterial Ig-like domain</fullName>
    </submittedName>
</protein>
<dbReference type="Gene3D" id="2.60.40.3050">
    <property type="match status" value="1"/>
</dbReference>
<proteinExistence type="predicted"/>
<feature type="compositionally biased region" description="Pro residues" evidence="1">
    <location>
        <begin position="586"/>
        <end position="600"/>
    </location>
</feature>
<evidence type="ECO:0000313" key="5">
    <source>
        <dbReference type="EMBL" id="SYZ34413.1"/>
    </source>
</evidence>
<dbReference type="Pfam" id="PF07523">
    <property type="entry name" value="Big_3"/>
    <property type="match status" value="1"/>
</dbReference>
<feature type="region of interest" description="Disordered" evidence="1">
    <location>
        <begin position="577"/>
        <end position="625"/>
    </location>
</feature>
<dbReference type="InterPro" id="IPR038174">
    <property type="entry name" value="Strep_pil_link_sf"/>
</dbReference>
<feature type="domain" description="Ig-like" evidence="2">
    <location>
        <begin position="381"/>
        <end position="445"/>
    </location>
</feature>
<dbReference type="EMBL" id="UNQJ01000025">
    <property type="protein sequence ID" value="SYZ34413.1"/>
    <property type="molecule type" value="Genomic_DNA"/>
</dbReference>
<evidence type="ECO:0000313" key="7">
    <source>
        <dbReference type="Proteomes" id="UP000279336"/>
    </source>
</evidence>
<accession>A0A383S9D1</accession>
<dbReference type="RefSeq" id="WP_119162724.1">
    <property type="nucleotide sequence ID" value="NZ_LR134442.1"/>
</dbReference>
<dbReference type="Proteomes" id="UP000263928">
    <property type="component" value="Unassembled WGS sequence"/>
</dbReference>
<reference evidence="5" key="1">
    <citation type="submission" date="2018-08" db="EMBL/GenBank/DDBJ databases">
        <authorList>
            <person name="Ferrada E.E."/>
            <person name="Latorre B.A."/>
        </authorList>
    </citation>
    <scope>NUCLEOTIDE SEQUENCE [LARGE SCALE GENOMIC DNA]</scope>
    <source>
        <strain evidence="5">Propionibacterium_australiense1</strain>
    </source>
</reference>
<evidence type="ECO:0000313" key="4">
    <source>
        <dbReference type="EMBL" id="RLP10758.1"/>
    </source>
</evidence>
<dbReference type="PROSITE" id="PS51257">
    <property type="entry name" value="PROKAR_LIPOPROTEIN"/>
    <property type="match status" value="1"/>
</dbReference>
<organism evidence="5 6">
    <name type="scientific">Propionibacterium australiense</name>
    <dbReference type="NCBI Taxonomy" id="119981"/>
    <lineage>
        <taxon>Bacteria</taxon>
        <taxon>Bacillati</taxon>
        <taxon>Actinomycetota</taxon>
        <taxon>Actinomycetes</taxon>
        <taxon>Propionibacteriales</taxon>
        <taxon>Propionibacteriaceae</taxon>
        <taxon>Propionibacterium</taxon>
    </lineage>
</organism>
<evidence type="ECO:0000256" key="1">
    <source>
        <dbReference type="SAM" id="MobiDB-lite"/>
    </source>
</evidence>
<dbReference type="InterPro" id="IPR022464">
    <property type="entry name" value="Strep_pil_isopept_link"/>
</dbReference>
<evidence type="ECO:0000259" key="2">
    <source>
        <dbReference type="Pfam" id="PF07523"/>
    </source>
</evidence>
<reference evidence="6" key="2">
    <citation type="submission" date="2018-08" db="EMBL/GenBank/DDBJ databases">
        <authorList>
            <person name="Hornung B."/>
        </authorList>
    </citation>
    <scope>NUCLEOTIDE SEQUENCE [LARGE SCALE GENOMIC DNA]</scope>
</reference>
<name>A0A383S9D1_9ACTN</name>
<sequence>MNSTGRWLAAVTRSWTARVSIAAIVMLSCLLGLSVPAAMADSSEAIYTGANANTAALVDGALTHTTYFTATNRGGDTEESNHSTAGSPPALSIIDVDTYSDLNAVIELSNDTDEPIEDLKQVVALPSAQAAEAGVPQLRVDPSRVRAGEDGLAPESEAGGITIAYGSSVGAYLPHAEWSASVGGDWSTLQALELTGSLEPGETFRLTIALTLINKDELDLSGSVWVGIEENILSPATAGASTRIRFARRVTGNEQGTSPLSGNGQYRASSNAPEIIQSRMPTMQISDLTISNMVTDDSTDAHTASPDDRLFTGGNVSLDLTRVKSAIRDAGWQVEADENTSDGLAARYTYPSDLFHPTEATGSGALNGAEVRVRQVISAVNSTVQLGASWSPADNLDWIHDHAGADVALDSADVRVETNVDTSTPGIYQATYYYAPQAYYGSTGYEAAVTVEVAVATSATATVTGLTTLQGGELQDGQFTFELADASGALVATTTNLADGSFAFEPTQFDRNSIGTSTAYTIVQLVPTGAQNAGTATGGGITYDTHTEHVEVRVGADESGTNPVVTIVTDSDGVVFSNIQGEDAPSPSPSPSSSPSPGASPEPGSTTSDGSADPGQEEISSGTIPLISAESSALVMGAGAVMVTVGTAMGLHGKRR</sequence>
<evidence type="ECO:0000259" key="3">
    <source>
        <dbReference type="Pfam" id="PF12892"/>
    </source>
</evidence>
<evidence type="ECO:0000313" key="6">
    <source>
        <dbReference type="Proteomes" id="UP000263928"/>
    </source>
</evidence>
<dbReference type="EMBL" id="RCIW01000007">
    <property type="protein sequence ID" value="RLP10758.1"/>
    <property type="molecule type" value="Genomic_DNA"/>
</dbReference>
<dbReference type="Pfam" id="PF12892">
    <property type="entry name" value="FctA"/>
    <property type="match status" value="1"/>
</dbReference>
<dbReference type="Proteomes" id="UP000279336">
    <property type="component" value="Unassembled WGS sequence"/>
</dbReference>
<reference evidence="4 7" key="3">
    <citation type="submission" date="2018-10" db="EMBL/GenBank/DDBJ databases">
        <title>Propionibacterium australiense Genome Sequencing and Assembly.</title>
        <authorList>
            <person name="Bernier A.-M."/>
            <person name="Bernard K."/>
        </authorList>
    </citation>
    <scope>NUCLEOTIDE SEQUENCE [LARGE SCALE GENOMIC DNA]</scope>
    <source>
        <strain evidence="4 7">NML98A078</strain>
    </source>
</reference>
<gene>
    <name evidence="4" type="ORF">D7U36_05585</name>
    <name evidence="5" type="ORF">PROPAUS_2425</name>
</gene>
<feature type="domain" description="Streptococcal pilin isopeptide linkage" evidence="3">
    <location>
        <begin position="468"/>
        <end position="579"/>
    </location>
</feature>
<keyword evidence="6" id="KW-1185">Reference proteome</keyword>
<dbReference type="OrthoDB" id="3196577at2"/>
<dbReference type="AlphaFoldDB" id="A0A383S9D1"/>